<dbReference type="PANTHER" id="PTHR12052">
    <property type="entry name" value="THIOREDOXIN-LIKE PROTEN 4A, 4B"/>
    <property type="match status" value="1"/>
</dbReference>
<dbReference type="InterPro" id="IPR004123">
    <property type="entry name" value="Dim1"/>
</dbReference>
<dbReference type="Pfam" id="PF02966">
    <property type="entry name" value="DIM1"/>
    <property type="match status" value="1"/>
</dbReference>
<dbReference type="SUPFAM" id="SSF52833">
    <property type="entry name" value="Thioredoxin-like"/>
    <property type="match status" value="1"/>
</dbReference>
<dbReference type="SMART" id="SM01410">
    <property type="entry name" value="DIM1"/>
    <property type="match status" value="1"/>
</dbReference>
<dbReference type="EMBL" id="QGMF01000885">
    <property type="protein sequence ID" value="TVY13678.1"/>
    <property type="molecule type" value="Genomic_DNA"/>
</dbReference>
<organism evidence="6 7">
    <name type="scientific">Lachnellula arida</name>
    <dbReference type="NCBI Taxonomy" id="1316785"/>
    <lineage>
        <taxon>Eukaryota</taxon>
        <taxon>Fungi</taxon>
        <taxon>Dikarya</taxon>
        <taxon>Ascomycota</taxon>
        <taxon>Pezizomycotina</taxon>
        <taxon>Leotiomycetes</taxon>
        <taxon>Helotiales</taxon>
        <taxon>Lachnaceae</taxon>
        <taxon>Lachnellula</taxon>
    </lineage>
</organism>
<dbReference type="PANTHER" id="PTHR12052:SF5">
    <property type="entry name" value="THIOREDOXIN-LIKE PROTEIN 4A"/>
    <property type="match status" value="1"/>
</dbReference>
<name>A0A8T9B162_9HELO</name>
<dbReference type="GO" id="GO:0005681">
    <property type="term" value="C:spliceosomal complex"/>
    <property type="evidence" value="ECO:0007669"/>
    <property type="project" value="TreeGrafter"/>
</dbReference>
<comment type="subcellular location">
    <subcellularLocation>
        <location evidence="1">Nucleus</location>
    </subcellularLocation>
</comment>
<evidence type="ECO:0000256" key="2">
    <source>
        <dbReference type="ARBA" id="ARBA00008241"/>
    </source>
</evidence>
<keyword evidence="5" id="KW-0539">Nucleus</keyword>
<evidence type="ECO:0000256" key="1">
    <source>
        <dbReference type="ARBA" id="ARBA00004123"/>
    </source>
</evidence>
<evidence type="ECO:0000313" key="7">
    <source>
        <dbReference type="Proteomes" id="UP000469559"/>
    </source>
</evidence>
<comment type="caution">
    <text evidence="6">The sequence shown here is derived from an EMBL/GenBank/DDBJ whole genome shotgun (WGS) entry which is preliminary data.</text>
</comment>
<dbReference type="GO" id="GO:0000398">
    <property type="term" value="P:mRNA splicing, via spliceosome"/>
    <property type="evidence" value="ECO:0007669"/>
    <property type="project" value="InterPro"/>
</dbReference>
<evidence type="ECO:0000256" key="5">
    <source>
        <dbReference type="ARBA" id="ARBA00023242"/>
    </source>
</evidence>
<accession>A0A8T9B162</accession>
<dbReference type="CDD" id="cd02954">
    <property type="entry name" value="DIM1"/>
    <property type="match status" value="1"/>
</dbReference>
<dbReference type="FunFam" id="3.40.30.10:FF:000004">
    <property type="entry name" value="Spliceosomal protein DIB1"/>
    <property type="match status" value="1"/>
</dbReference>
<keyword evidence="4" id="KW-0508">mRNA splicing</keyword>
<proteinExistence type="inferred from homology"/>
<dbReference type="GO" id="GO:0046540">
    <property type="term" value="C:U4/U6 x U5 tri-snRNP complex"/>
    <property type="evidence" value="ECO:0007669"/>
    <property type="project" value="InterPro"/>
</dbReference>
<gene>
    <name evidence="6" type="primary">Txnl4a</name>
    <name evidence="6" type="ORF">LARI1_G008328</name>
</gene>
<dbReference type="Proteomes" id="UP000469559">
    <property type="component" value="Unassembled WGS sequence"/>
</dbReference>
<dbReference type="OrthoDB" id="147752at2759"/>
<dbReference type="AlphaFoldDB" id="A0A8T9B162"/>
<evidence type="ECO:0000256" key="3">
    <source>
        <dbReference type="ARBA" id="ARBA00022664"/>
    </source>
</evidence>
<comment type="similarity">
    <text evidence="2">Belongs to the DIM1 family.</text>
</comment>
<evidence type="ECO:0000256" key="4">
    <source>
        <dbReference type="ARBA" id="ARBA00023187"/>
    </source>
</evidence>
<dbReference type="Gene3D" id="3.40.30.10">
    <property type="entry name" value="Glutaredoxin"/>
    <property type="match status" value="1"/>
</dbReference>
<keyword evidence="7" id="KW-1185">Reference proteome</keyword>
<protein>
    <submittedName>
        <fullName evidence="6">Thioredoxin-like protein 4A</fullName>
    </submittedName>
</protein>
<dbReference type="GO" id="GO:0005682">
    <property type="term" value="C:U5 snRNP"/>
    <property type="evidence" value="ECO:0007669"/>
    <property type="project" value="TreeGrafter"/>
</dbReference>
<keyword evidence="3" id="KW-0507">mRNA processing</keyword>
<reference evidence="6 7" key="1">
    <citation type="submission" date="2018-05" db="EMBL/GenBank/DDBJ databases">
        <title>Whole genome sequencing for identification of molecular markers to develop diagnostic detection tools for the regulated plant pathogen Lachnellula willkommii.</title>
        <authorList>
            <person name="Giroux E."/>
            <person name="Bilodeau G."/>
        </authorList>
    </citation>
    <scope>NUCLEOTIDE SEQUENCE [LARGE SCALE GENOMIC DNA]</scope>
    <source>
        <strain evidence="6 7">CBS 203.66</strain>
    </source>
</reference>
<evidence type="ECO:0000313" key="6">
    <source>
        <dbReference type="EMBL" id="TVY13678.1"/>
    </source>
</evidence>
<sequence length="202" mass="23560">MGSVVLPHLVTGWHVDQAIMSEEERLVIIRFGRDWDPDCMRQDEVLYRIADRVKNFAVIYVCDLDQVPDFKQMYELYDPVTLMFFFRNKHMMCDFGTGNNNKLNWVLDDKQELIDIIETIYRGAKKGRGLVVSPKGESSLLGQKDDADETQIIQPGIATRSYGRIDRYTDYTHYLEERAKLTWERMGVMAVCAGWEYWAKGL</sequence>
<dbReference type="InterPro" id="IPR036249">
    <property type="entry name" value="Thioredoxin-like_sf"/>
</dbReference>